<name>A0ABR4S5K9_9ACTN</name>
<evidence type="ECO:0000259" key="1">
    <source>
        <dbReference type="PROSITE" id="PS50943"/>
    </source>
</evidence>
<dbReference type="CDD" id="cd00093">
    <property type="entry name" value="HTH_XRE"/>
    <property type="match status" value="1"/>
</dbReference>
<dbReference type="Gene3D" id="1.10.260.40">
    <property type="entry name" value="lambda repressor-like DNA-binding domains"/>
    <property type="match status" value="1"/>
</dbReference>
<keyword evidence="2" id="KW-0238">DNA-binding</keyword>
<dbReference type="InterPro" id="IPR043917">
    <property type="entry name" value="DUF5753"/>
</dbReference>
<gene>
    <name evidence="2" type="ORF">DC60_02780</name>
</gene>
<keyword evidence="3" id="KW-1185">Reference proteome</keyword>
<dbReference type="InterPro" id="IPR001387">
    <property type="entry name" value="Cro/C1-type_HTH"/>
</dbReference>
<evidence type="ECO:0000313" key="2">
    <source>
        <dbReference type="EMBL" id="KDR60928.1"/>
    </source>
</evidence>
<accession>A0ABR4S5K9</accession>
<comment type="caution">
    <text evidence="2">The sequence shown here is derived from an EMBL/GenBank/DDBJ whole genome shotgun (WGS) entry which is preliminary data.</text>
</comment>
<sequence length="287" mass="32185">MGHPEPTVRKKRLGAELRRLREEAGITAAVAGEAIDGDKTKMSRIETGRQGIRPLELKTLLDLYKVEPKLRDALLALQRQSKQKGWWSKHSDTLKPQFEERLTLESDATRIYAYQSQIVPGLLQTPRYAEAAIRGVAEKRASDDEVKSLVDLRIARQDIFDSDEAPQYLCILDESVLHRKVGGPAVAAEQLRNLIRMTTRPGIVVQVIPFGQGAYPGMDGPFTVYSYPDPMELDVVGLDYLDGGLYLEESSAVERYRSAFDHLRSAALSSRESMHVIERLAHGLENE</sequence>
<dbReference type="EMBL" id="JHDU01000036">
    <property type="protein sequence ID" value="KDR60928.1"/>
    <property type="molecule type" value="Genomic_DNA"/>
</dbReference>
<organism evidence="2 3">
    <name type="scientific">Streptomyces wadayamensis</name>
    <dbReference type="NCBI Taxonomy" id="141454"/>
    <lineage>
        <taxon>Bacteria</taxon>
        <taxon>Bacillati</taxon>
        <taxon>Actinomycetota</taxon>
        <taxon>Actinomycetes</taxon>
        <taxon>Kitasatosporales</taxon>
        <taxon>Streptomycetaceae</taxon>
        <taxon>Streptomyces</taxon>
    </lineage>
</organism>
<dbReference type="PROSITE" id="PS50943">
    <property type="entry name" value="HTH_CROC1"/>
    <property type="match status" value="1"/>
</dbReference>
<feature type="domain" description="HTH cro/C1-type" evidence="1">
    <location>
        <begin position="17"/>
        <end position="71"/>
    </location>
</feature>
<proteinExistence type="predicted"/>
<evidence type="ECO:0000313" key="3">
    <source>
        <dbReference type="Proteomes" id="UP000027443"/>
    </source>
</evidence>
<dbReference type="SMART" id="SM00530">
    <property type="entry name" value="HTH_XRE"/>
    <property type="match status" value="1"/>
</dbReference>
<reference evidence="2 3" key="1">
    <citation type="submission" date="2014-03" db="EMBL/GenBank/DDBJ databases">
        <title>Genome Sequence of Streptomyces wadayamensis A23 strain, an endophytic actinobacteria from Citrus reticulata.</title>
        <authorList>
            <person name="de Oliveira L.G."/>
            <person name="Tormet G.D."/>
            <person name="Marcon J."/>
            <person name="Samborsky M."/>
            <person name="Araujo W.L."/>
            <person name="de Azevedo J.L."/>
        </authorList>
    </citation>
    <scope>NUCLEOTIDE SEQUENCE [LARGE SCALE GENOMIC DNA]</scope>
    <source>
        <strain evidence="2 3">A23</strain>
    </source>
</reference>
<dbReference type="SUPFAM" id="SSF47413">
    <property type="entry name" value="lambda repressor-like DNA-binding domains"/>
    <property type="match status" value="1"/>
</dbReference>
<protein>
    <submittedName>
        <fullName evidence="2">DNA-binding protein</fullName>
    </submittedName>
</protein>
<dbReference type="Pfam" id="PF19054">
    <property type="entry name" value="DUF5753"/>
    <property type="match status" value="1"/>
</dbReference>
<dbReference type="InterPro" id="IPR010982">
    <property type="entry name" value="Lambda_DNA-bd_dom_sf"/>
</dbReference>
<dbReference type="RefSeq" id="WP_049978501.1">
    <property type="nucleotide sequence ID" value="NZ_JHDU01000036.1"/>
</dbReference>
<dbReference type="GO" id="GO:0003677">
    <property type="term" value="F:DNA binding"/>
    <property type="evidence" value="ECO:0007669"/>
    <property type="project" value="UniProtKB-KW"/>
</dbReference>
<dbReference type="Pfam" id="PF13560">
    <property type="entry name" value="HTH_31"/>
    <property type="match status" value="1"/>
</dbReference>
<dbReference type="Proteomes" id="UP000027443">
    <property type="component" value="Unassembled WGS sequence"/>
</dbReference>